<dbReference type="PROSITE" id="PS50011">
    <property type="entry name" value="PROTEIN_KINASE_DOM"/>
    <property type="match status" value="1"/>
</dbReference>
<protein>
    <recommendedName>
        <fullName evidence="2">Protein kinase domain-containing protein</fullName>
    </recommendedName>
</protein>
<keyword evidence="4" id="KW-1185">Reference proteome</keyword>
<dbReference type="Proteomes" id="UP001215280">
    <property type="component" value="Unassembled WGS sequence"/>
</dbReference>
<dbReference type="Pfam" id="PF07714">
    <property type="entry name" value="PK_Tyr_Ser-Thr"/>
    <property type="match status" value="1"/>
</dbReference>
<proteinExistence type="predicted"/>
<accession>A0AAD7MJK6</accession>
<name>A0AAD7MJK6_9AGAR</name>
<evidence type="ECO:0000256" key="1">
    <source>
        <dbReference type="SAM" id="MobiDB-lite"/>
    </source>
</evidence>
<dbReference type="InterPro" id="IPR008266">
    <property type="entry name" value="Tyr_kinase_AS"/>
</dbReference>
<dbReference type="Gene3D" id="1.10.510.10">
    <property type="entry name" value="Transferase(Phosphotransferase) domain 1"/>
    <property type="match status" value="1"/>
</dbReference>
<evidence type="ECO:0000313" key="3">
    <source>
        <dbReference type="EMBL" id="KAJ7720278.1"/>
    </source>
</evidence>
<dbReference type="InterPro" id="IPR000719">
    <property type="entry name" value="Prot_kinase_dom"/>
</dbReference>
<feature type="compositionally biased region" description="Polar residues" evidence="1">
    <location>
        <begin position="293"/>
        <end position="306"/>
    </location>
</feature>
<feature type="domain" description="Protein kinase" evidence="2">
    <location>
        <begin position="665"/>
        <end position="907"/>
    </location>
</feature>
<reference evidence="3" key="1">
    <citation type="submission" date="2023-03" db="EMBL/GenBank/DDBJ databases">
        <title>Massive genome expansion in bonnet fungi (Mycena s.s.) driven by repeated elements and novel gene families across ecological guilds.</title>
        <authorList>
            <consortium name="Lawrence Berkeley National Laboratory"/>
            <person name="Harder C.B."/>
            <person name="Miyauchi S."/>
            <person name="Viragh M."/>
            <person name="Kuo A."/>
            <person name="Thoen E."/>
            <person name="Andreopoulos B."/>
            <person name="Lu D."/>
            <person name="Skrede I."/>
            <person name="Drula E."/>
            <person name="Henrissat B."/>
            <person name="Morin E."/>
            <person name="Kohler A."/>
            <person name="Barry K."/>
            <person name="LaButti K."/>
            <person name="Morin E."/>
            <person name="Salamov A."/>
            <person name="Lipzen A."/>
            <person name="Mereny Z."/>
            <person name="Hegedus B."/>
            <person name="Baldrian P."/>
            <person name="Stursova M."/>
            <person name="Weitz H."/>
            <person name="Taylor A."/>
            <person name="Grigoriev I.V."/>
            <person name="Nagy L.G."/>
            <person name="Martin F."/>
            <person name="Kauserud H."/>
        </authorList>
    </citation>
    <scope>NUCLEOTIDE SEQUENCE</scope>
    <source>
        <strain evidence="3">CBHHK188m</strain>
    </source>
</reference>
<dbReference type="InterPro" id="IPR051681">
    <property type="entry name" value="Ser/Thr_Kinases-Pseudokinases"/>
</dbReference>
<feature type="compositionally biased region" description="Polar residues" evidence="1">
    <location>
        <begin position="274"/>
        <end position="286"/>
    </location>
</feature>
<dbReference type="EMBL" id="JARJLG010000281">
    <property type="protein sequence ID" value="KAJ7720278.1"/>
    <property type="molecule type" value="Genomic_DNA"/>
</dbReference>
<feature type="region of interest" description="Disordered" evidence="1">
    <location>
        <begin position="58"/>
        <end position="143"/>
    </location>
</feature>
<dbReference type="AlphaFoldDB" id="A0AAD7MJK6"/>
<feature type="region of interest" description="Disordered" evidence="1">
    <location>
        <begin position="420"/>
        <end position="448"/>
    </location>
</feature>
<feature type="compositionally biased region" description="Low complexity" evidence="1">
    <location>
        <begin position="355"/>
        <end position="364"/>
    </location>
</feature>
<gene>
    <name evidence="3" type="ORF">DFH07DRAFT_307868</name>
</gene>
<organism evidence="3 4">
    <name type="scientific">Mycena maculata</name>
    <dbReference type="NCBI Taxonomy" id="230809"/>
    <lineage>
        <taxon>Eukaryota</taxon>
        <taxon>Fungi</taxon>
        <taxon>Dikarya</taxon>
        <taxon>Basidiomycota</taxon>
        <taxon>Agaricomycotina</taxon>
        <taxon>Agaricomycetes</taxon>
        <taxon>Agaricomycetidae</taxon>
        <taxon>Agaricales</taxon>
        <taxon>Marasmiineae</taxon>
        <taxon>Mycenaceae</taxon>
        <taxon>Mycena</taxon>
    </lineage>
</organism>
<dbReference type="GO" id="GO:0005524">
    <property type="term" value="F:ATP binding"/>
    <property type="evidence" value="ECO:0007669"/>
    <property type="project" value="InterPro"/>
</dbReference>
<feature type="region of interest" description="Disordered" evidence="1">
    <location>
        <begin position="180"/>
        <end position="388"/>
    </location>
</feature>
<dbReference type="GO" id="GO:0004674">
    <property type="term" value="F:protein serine/threonine kinase activity"/>
    <property type="evidence" value="ECO:0007669"/>
    <property type="project" value="TreeGrafter"/>
</dbReference>
<evidence type="ECO:0000259" key="2">
    <source>
        <dbReference type="PROSITE" id="PS50011"/>
    </source>
</evidence>
<feature type="compositionally biased region" description="Basic residues" evidence="1">
    <location>
        <begin position="11"/>
        <end position="23"/>
    </location>
</feature>
<dbReference type="PANTHER" id="PTHR44329">
    <property type="entry name" value="SERINE/THREONINE-PROTEIN KINASE TNNI3K-RELATED"/>
    <property type="match status" value="1"/>
</dbReference>
<comment type="caution">
    <text evidence="3">The sequence shown here is derived from an EMBL/GenBank/DDBJ whole genome shotgun (WGS) entry which is preliminary data.</text>
</comment>
<dbReference type="PROSITE" id="PS00109">
    <property type="entry name" value="PROTEIN_KINASE_TYR"/>
    <property type="match status" value="1"/>
</dbReference>
<feature type="compositionally biased region" description="Basic and acidic residues" evidence="1">
    <location>
        <begin position="251"/>
        <end position="270"/>
    </location>
</feature>
<feature type="compositionally biased region" description="Basic residues" evidence="1">
    <location>
        <begin position="333"/>
        <end position="344"/>
    </location>
</feature>
<sequence length="1036" mass="113192">MATLNGDSTTRGRRWRLRKKSIKNRKDAPTGLTDSISGTERDAAPMYFGEIQAAKLPSIKLPFSRDRKQSTEGVTYMGQQPPFPDKKAETNVSGAVVNNPPQLLDSFPPVPRRRKRSKRAELNQAPPSTANSQGTIESSQPLVVDSSARSGGFFKSLRNRKCSAGSVENHHSQPLVLPSAMRSSASLAQPKKKVSFSLPFTQKRNPSSDHRSRLGSMPVGMQSSPSLIQSTSKKPSSIPGFFRNRKASTIGKDEVPSDQSFGERFKRPFRDSLLSRNSSTPANELSTARAAPSGSSKNPGRQSTPAQAAMGSSPPLVENPSKKPSSIVDFLRDRKRSIGAKMRSRNPPDVPNSQTSGTGTNTNSLPGKRGVTGTMVSGQPLAPASPPRTLNAHAPEFIPRGGINRSTNVPAGIFVAIGVPPSPESKSTSEPSISTGSPTAPTESSATKLSNVYVPPHRRGKKTPAGIFLKPVASTVPFPIIGNAPEECPPEIDSNTTGEAKGDTEFSLTEDSKYLVGINLLSVLWTEAKLQDNLQIQQDISRCCSSRNSSQPSPELSVLDSALYSQQYLLGMAAILSLEEAKISAALCEDRRKIRDCLIAAQSAILDRAKAGEADVQCILDLAQDVLDHSEPSDGFDSKLNRIAVKLSLSCGKLPSSLSIKKIEQKGQHAVSRGGFGDIFKAVYRSKPVALKQLRFYQDYTQEERRRIHEKFCQEALLWKNLNHHFVIPFIGVYSDEDESDPLRISMVCPWMQNGTVLAYLPASEATSAEVFLYEIAEGLQYLHSQLVVHGDLRGENILVDDDGHARLADFGLASYANATVKSSARAGSTSDVYAYACVCYELCTGAYPFSDIRNDPTVMFEVIAGRRPRRMPSIPAQTWQVIQACWPQEPEKRLTAPSIVEKLETIKKDTMERRRGNSGAGTSSVEPHEVYRPPRSLCISQNGESTLSLPRTSSLVVNVLSPQEKGPWRRNSTRSDLFGAPTRATELAQTSWRQGRRAISMIFGKGNLRSASRTDMDIPRSEEEPKRRRIISLRI</sequence>
<feature type="compositionally biased region" description="Polar residues" evidence="1">
    <location>
        <begin position="221"/>
        <end position="235"/>
    </location>
</feature>
<dbReference type="InterPro" id="IPR001245">
    <property type="entry name" value="Ser-Thr/Tyr_kinase_cat_dom"/>
</dbReference>
<dbReference type="InterPro" id="IPR011009">
    <property type="entry name" value="Kinase-like_dom_sf"/>
</dbReference>
<feature type="compositionally biased region" description="Low complexity" evidence="1">
    <location>
        <begin position="424"/>
        <end position="439"/>
    </location>
</feature>
<dbReference type="SUPFAM" id="SSF56112">
    <property type="entry name" value="Protein kinase-like (PK-like)"/>
    <property type="match status" value="1"/>
</dbReference>
<evidence type="ECO:0000313" key="4">
    <source>
        <dbReference type="Proteomes" id="UP001215280"/>
    </source>
</evidence>
<feature type="region of interest" description="Disordered" evidence="1">
    <location>
        <begin position="1"/>
        <end position="40"/>
    </location>
</feature>
<feature type="compositionally biased region" description="Polar residues" evidence="1">
    <location>
        <begin position="125"/>
        <end position="141"/>
    </location>
</feature>